<dbReference type="InterPro" id="IPR058923">
    <property type="entry name" value="RCC1-like_dom"/>
</dbReference>
<gene>
    <name evidence="4" type="ORF">DL89DRAFT_263809</name>
</gene>
<dbReference type="AlphaFoldDB" id="A0A1Y1WJU0"/>
<feature type="repeat" description="RCC1" evidence="2">
    <location>
        <begin position="94"/>
        <end position="143"/>
    </location>
</feature>
<evidence type="ECO:0000313" key="4">
    <source>
        <dbReference type="EMBL" id="ORX73807.1"/>
    </source>
</evidence>
<accession>A0A1Y1WJU0</accession>
<name>A0A1Y1WJU0_9FUNG</name>
<dbReference type="PROSITE" id="PS50012">
    <property type="entry name" value="RCC1_3"/>
    <property type="match status" value="4"/>
</dbReference>
<dbReference type="InterPro" id="IPR009091">
    <property type="entry name" value="RCC1/BLIP-II"/>
</dbReference>
<dbReference type="RefSeq" id="XP_040747018.1">
    <property type="nucleotide sequence ID" value="XM_040885991.1"/>
</dbReference>
<dbReference type="InterPro" id="IPR000408">
    <property type="entry name" value="Reg_chr_condens"/>
</dbReference>
<keyword evidence="1" id="KW-0677">Repeat</keyword>
<comment type="caution">
    <text evidence="4">The sequence shown here is derived from an EMBL/GenBank/DDBJ whole genome shotgun (WGS) entry which is preliminary data.</text>
</comment>
<dbReference type="STRING" id="61395.A0A1Y1WJU0"/>
<feature type="repeat" description="RCC1" evidence="2">
    <location>
        <begin position="211"/>
        <end position="264"/>
    </location>
</feature>
<proteinExistence type="predicted"/>
<dbReference type="InterPro" id="IPR051210">
    <property type="entry name" value="Ub_ligase/GEF_domain"/>
</dbReference>
<reference evidence="4 5" key="1">
    <citation type="submission" date="2016-07" db="EMBL/GenBank/DDBJ databases">
        <title>Pervasive Adenine N6-methylation of Active Genes in Fungi.</title>
        <authorList>
            <consortium name="DOE Joint Genome Institute"/>
            <person name="Mondo S.J."/>
            <person name="Dannebaum R.O."/>
            <person name="Kuo R.C."/>
            <person name="Labutti K."/>
            <person name="Haridas S."/>
            <person name="Kuo A."/>
            <person name="Salamov A."/>
            <person name="Ahrendt S.R."/>
            <person name="Lipzen A."/>
            <person name="Sullivan W."/>
            <person name="Andreopoulos W.B."/>
            <person name="Clum A."/>
            <person name="Lindquist E."/>
            <person name="Daum C."/>
            <person name="Ramamoorthy G.K."/>
            <person name="Gryganskyi A."/>
            <person name="Culley D."/>
            <person name="Magnuson J.K."/>
            <person name="James T.Y."/>
            <person name="O'Malley M.A."/>
            <person name="Stajich J.E."/>
            <person name="Spatafora J.W."/>
            <person name="Visel A."/>
            <person name="Grigoriev I.V."/>
        </authorList>
    </citation>
    <scope>NUCLEOTIDE SEQUENCE [LARGE SCALE GENOMIC DNA]</scope>
    <source>
        <strain evidence="4 5">ATCC 12442</strain>
    </source>
</reference>
<dbReference type="PRINTS" id="PR00633">
    <property type="entry name" value="RCCNDNSATION"/>
</dbReference>
<dbReference type="OrthoDB" id="5370059at2759"/>
<dbReference type="Gene3D" id="2.130.10.30">
    <property type="entry name" value="Regulator of chromosome condensation 1/beta-lactamase-inhibitor protein II"/>
    <property type="match status" value="2"/>
</dbReference>
<evidence type="ECO:0000313" key="5">
    <source>
        <dbReference type="Proteomes" id="UP000193922"/>
    </source>
</evidence>
<dbReference type="Proteomes" id="UP000193922">
    <property type="component" value="Unassembled WGS sequence"/>
</dbReference>
<protein>
    <submittedName>
        <fullName evidence="4">RCC1/BLIP-II protein</fullName>
    </submittedName>
</protein>
<dbReference type="PANTHER" id="PTHR22870:SF466">
    <property type="entry name" value="ANKYRIN REPEAT-CONTAINING PROTEIN"/>
    <property type="match status" value="1"/>
</dbReference>
<feature type="repeat" description="RCC1" evidence="2">
    <location>
        <begin position="364"/>
        <end position="419"/>
    </location>
</feature>
<sequence length="423" mass="43911">MRSLFAHGLCQRMIPRNAGTRPYSSVTAWGAYVRQFTATAPPADLPGAEAHAQLTPAQLSLSQLFGKDADALSISAMGAGVRHALVAATADDKTDIVGFGLNRCSQLGQSTGDQTDAVRRYAVTGKVVQMACGREHSAMIVEQKGGSRQVLVCGSNSFGQLGLPRAEADPPALQHSQLCNLAALDGVLESGELPAKVQCGLDHTLILTTAGRVFAMGWGADGQLGKGPGSTADHCTPTLVFGLESSPISDISSSTDFTLAVSADRRLFYWGNAEYGQCMTGEKIDRVLAPIEVPFASPIAGIAAGGAHSLVLDTLGRVHTCGYGALGLGPEIISVLQPTVVEGVKDITHVWASTDRCLALDDRLQVFSWGLGNSAGRLGAGHGAENVFEPQRLDSIGASAIDPDLVAVGNDIALLATNNPTAA</sequence>
<keyword evidence="5" id="KW-1185">Reference proteome</keyword>
<dbReference type="PANTHER" id="PTHR22870">
    <property type="entry name" value="REGULATOR OF CHROMOSOME CONDENSATION"/>
    <property type="match status" value="1"/>
</dbReference>
<dbReference type="Pfam" id="PF25390">
    <property type="entry name" value="WD40_RLD"/>
    <property type="match status" value="1"/>
</dbReference>
<feature type="repeat" description="RCC1" evidence="2">
    <location>
        <begin position="265"/>
        <end position="315"/>
    </location>
</feature>
<dbReference type="PROSITE" id="PS00626">
    <property type="entry name" value="RCC1_2"/>
    <property type="match status" value="1"/>
</dbReference>
<feature type="domain" description="RCC1-like" evidence="3">
    <location>
        <begin position="70"/>
        <end position="396"/>
    </location>
</feature>
<evidence type="ECO:0000256" key="1">
    <source>
        <dbReference type="ARBA" id="ARBA00022737"/>
    </source>
</evidence>
<organism evidence="4 5">
    <name type="scientific">Linderina pennispora</name>
    <dbReference type="NCBI Taxonomy" id="61395"/>
    <lineage>
        <taxon>Eukaryota</taxon>
        <taxon>Fungi</taxon>
        <taxon>Fungi incertae sedis</taxon>
        <taxon>Zoopagomycota</taxon>
        <taxon>Kickxellomycotina</taxon>
        <taxon>Kickxellomycetes</taxon>
        <taxon>Kickxellales</taxon>
        <taxon>Kickxellaceae</taxon>
        <taxon>Linderina</taxon>
    </lineage>
</organism>
<evidence type="ECO:0000259" key="3">
    <source>
        <dbReference type="Pfam" id="PF25390"/>
    </source>
</evidence>
<dbReference type="SUPFAM" id="SSF50985">
    <property type="entry name" value="RCC1/BLIP-II"/>
    <property type="match status" value="1"/>
</dbReference>
<evidence type="ECO:0000256" key="2">
    <source>
        <dbReference type="PROSITE-ProRule" id="PRU00235"/>
    </source>
</evidence>
<dbReference type="EMBL" id="MCFD01000001">
    <property type="protein sequence ID" value="ORX73807.1"/>
    <property type="molecule type" value="Genomic_DNA"/>
</dbReference>
<dbReference type="GeneID" id="63802639"/>